<accession>A0A1H5F084</accession>
<feature type="domain" description="FAD-binding" evidence="6">
    <location>
        <begin position="8"/>
        <end position="368"/>
    </location>
</feature>
<dbReference type="SUPFAM" id="SSF54373">
    <property type="entry name" value="FAD-linked reductases, C-terminal domain"/>
    <property type="match status" value="1"/>
</dbReference>
<dbReference type="SUPFAM" id="SSF51905">
    <property type="entry name" value="FAD/NAD(P)-binding domain"/>
    <property type="match status" value="1"/>
</dbReference>
<keyword evidence="2" id="KW-0285">Flavoprotein</keyword>
<dbReference type="PANTHER" id="PTHR13789:SF318">
    <property type="entry name" value="GERANYLGERANYL DIPHOSPHATE REDUCTASE"/>
    <property type="match status" value="1"/>
</dbReference>
<dbReference type="AlphaFoldDB" id="A0A1H5F084"/>
<evidence type="ECO:0000256" key="4">
    <source>
        <dbReference type="ARBA" id="ARBA00023002"/>
    </source>
</evidence>
<dbReference type="GO" id="GO:0071949">
    <property type="term" value="F:FAD binding"/>
    <property type="evidence" value="ECO:0007669"/>
    <property type="project" value="InterPro"/>
</dbReference>
<dbReference type="Proteomes" id="UP000183561">
    <property type="component" value="Unassembled WGS sequence"/>
</dbReference>
<evidence type="ECO:0000313" key="8">
    <source>
        <dbReference type="Proteomes" id="UP000183561"/>
    </source>
</evidence>
<keyword evidence="5" id="KW-0503">Monooxygenase</keyword>
<keyword evidence="3" id="KW-0274">FAD</keyword>
<evidence type="ECO:0000259" key="6">
    <source>
        <dbReference type="Pfam" id="PF01494"/>
    </source>
</evidence>
<evidence type="ECO:0000256" key="5">
    <source>
        <dbReference type="ARBA" id="ARBA00023033"/>
    </source>
</evidence>
<keyword evidence="4" id="KW-0560">Oxidoreductase</keyword>
<dbReference type="Pfam" id="PF01494">
    <property type="entry name" value="FAD_binding_3"/>
    <property type="match status" value="1"/>
</dbReference>
<protein>
    <submittedName>
        <fullName evidence="7">Salicylate hydroxylase</fullName>
    </submittedName>
</protein>
<evidence type="ECO:0000256" key="1">
    <source>
        <dbReference type="ARBA" id="ARBA00001974"/>
    </source>
</evidence>
<proteinExistence type="predicted"/>
<evidence type="ECO:0000313" key="7">
    <source>
        <dbReference type="EMBL" id="SED96816.1"/>
    </source>
</evidence>
<evidence type="ECO:0000256" key="2">
    <source>
        <dbReference type="ARBA" id="ARBA00022630"/>
    </source>
</evidence>
<gene>
    <name evidence="7" type="ORF">SAMN04490239_9441</name>
</gene>
<reference evidence="8" key="1">
    <citation type="submission" date="2016-10" db="EMBL/GenBank/DDBJ databases">
        <authorList>
            <person name="Varghese N."/>
            <person name="Submissions S."/>
        </authorList>
    </citation>
    <scope>NUCLEOTIDE SEQUENCE [LARGE SCALE GENOMIC DNA]</scope>
    <source>
        <strain evidence="8">DSM 44498</strain>
    </source>
</reference>
<dbReference type="PANTHER" id="PTHR13789">
    <property type="entry name" value="MONOOXYGENASE"/>
    <property type="match status" value="1"/>
</dbReference>
<sequence length="426" mass="47031">MPSNKSLTVIIAGAGLGGLTTALALRQRGLRTVVLEQASQLGEIGAGIQTAPNASRILLGLGLRHQLDKIKTEPQEHVRRRWQDGSIIAAKPLGASVQQQYGAPYWHFHRADLHNVLLQACLDPDRPGPVTEIHTLSTVTQIDDSDPSRPVAVTADGRRYPGDVVVAADGIRSTVRDAMGFEDTLEFTGEMCFRALIPADKLAADPATRFLLDRFHSTIWWGPDRHLVHFFIRNGDIFNIASCVPSTMDTDLAWTVPSTPEEMIEHLPGWDDRIASILTKAEGEGGDAVTKWALFRRRRDSNWVDGRVALLGDAAHAMLPYQGQGASQAMEDAAILAEELGAVGRDDVEAALMRYAARRINRAGMVQDASWANKALYHLEDGPAQIERDRTMADFTGESHISFDWLWRGPQINSYDSESFHYPFVH</sequence>
<dbReference type="OrthoDB" id="4568714at2"/>
<keyword evidence="8" id="KW-1185">Reference proteome</keyword>
<dbReference type="EMBL" id="FNSV01000008">
    <property type="protein sequence ID" value="SED96816.1"/>
    <property type="molecule type" value="Genomic_DNA"/>
</dbReference>
<dbReference type="PRINTS" id="PR00420">
    <property type="entry name" value="RNGMNOXGNASE"/>
</dbReference>
<evidence type="ECO:0000256" key="3">
    <source>
        <dbReference type="ARBA" id="ARBA00022827"/>
    </source>
</evidence>
<name>A0A1H5F084_9NOCA</name>
<dbReference type="GO" id="GO:0004497">
    <property type="term" value="F:monooxygenase activity"/>
    <property type="evidence" value="ECO:0007669"/>
    <property type="project" value="UniProtKB-KW"/>
</dbReference>
<dbReference type="RefSeq" id="WP_072949702.1">
    <property type="nucleotide sequence ID" value="NZ_FNSV01000008.1"/>
</dbReference>
<dbReference type="InterPro" id="IPR002938">
    <property type="entry name" value="FAD-bd"/>
</dbReference>
<comment type="cofactor">
    <cofactor evidence="1">
        <name>FAD</name>
        <dbReference type="ChEBI" id="CHEBI:57692"/>
    </cofactor>
</comment>
<dbReference type="Gene3D" id="3.50.50.60">
    <property type="entry name" value="FAD/NAD(P)-binding domain"/>
    <property type="match status" value="1"/>
</dbReference>
<organism evidence="7 8">
    <name type="scientific">Rhodococcus koreensis</name>
    <dbReference type="NCBI Taxonomy" id="99653"/>
    <lineage>
        <taxon>Bacteria</taxon>
        <taxon>Bacillati</taxon>
        <taxon>Actinomycetota</taxon>
        <taxon>Actinomycetes</taxon>
        <taxon>Mycobacteriales</taxon>
        <taxon>Nocardiaceae</taxon>
        <taxon>Rhodococcus</taxon>
    </lineage>
</organism>
<dbReference type="InterPro" id="IPR036188">
    <property type="entry name" value="FAD/NAD-bd_sf"/>
</dbReference>
<dbReference type="InterPro" id="IPR050493">
    <property type="entry name" value="FAD-dep_Monooxygenase_BioMet"/>
</dbReference>